<keyword evidence="2 6" id="KW-0812">Transmembrane</keyword>
<evidence type="ECO:0000256" key="6">
    <source>
        <dbReference type="SAM" id="Phobius"/>
    </source>
</evidence>
<sequence length="588" mass="64375">MSRTVIHHMKHHFGIGIVCAVAYFDPGNWSTDLLAGSEFGYKLLFVVLLAGLGAVVLQVLSSKLGCVTGLDLASHCRLLLHDHPRYPMLVRYVFLYPLYVLSELAIISTDIAELLGSAIGLVLLIPRLPLPIAVLLTALDVIFILAIGDPSKGNGKRPVRLFEFIIISLVLVVFSCFIVLLVRVSPHWPDVFEGYLPSKDLVDPSALYAAVGIIGATVMPHGLFLGSRLATQDRLSFGNADSSSLPTPSSAQRSTKLSSFKKTLKDLFSARRVRQRGDEDQPDTWTPYGERKNNTIEFVQAHYKHGLWDLVLSLLGFAVLINSAILILSSAVFFFGPGKAADGTPAGLFDAFRLIQDYIGRPAAVVFAIALICSGQSASITATLAGQIVSEGFIQWSISPFLRRLVTRLLGLIPSMLVAIIVGRKGIDTLLVISQVVLSIVLPFVMFPLIWLTSSSVVMRVPRPRRPVQMDNSAELEMNDDEKRREPSSPSEEEAADNEEYAGAVILESGEAESVEDEEPETKTKMRKVKARADKMYTETIATPLNVGDETTEFIDYSNGWPLTILSYAIWVVILVANGYLIVTFAIG</sequence>
<dbReference type="PANTHER" id="PTHR11706:SF101">
    <property type="entry name" value="MANGANESE TRANSPORTER SMF1"/>
    <property type="match status" value="1"/>
</dbReference>
<gene>
    <name evidence="7" type="ORF">A7U60_g1098</name>
</gene>
<dbReference type="InterPro" id="IPR001046">
    <property type="entry name" value="NRAMP_fam"/>
</dbReference>
<feature type="transmembrane region" description="Helical" evidence="6">
    <location>
        <begin position="205"/>
        <end position="225"/>
    </location>
</feature>
<keyword evidence="4 6" id="KW-0472">Membrane</keyword>
<comment type="caution">
    <text evidence="7">The sequence shown here is derived from an EMBL/GenBank/DDBJ whole genome shotgun (WGS) entry which is preliminary data.</text>
</comment>
<dbReference type="NCBIfam" id="TIGR01197">
    <property type="entry name" value="nramp"/>
    <property type="match status" value="1"/>
</dbReference>
<evidence type="ECO:0000313" key="8">
    <source>
        <dbReference type="Proteomes" id="UP000757232"/>
    </source>
</evidence>
<feature type="transmembrane region" description="Helical" evidence="6">
    <location>
        <begin position="310"/>
        <end position="335"/>
    </location>
</feature>
<evidence type="ECO:0000313" key="7">
    <source>
        <dbReference type="EMBL" id="OCB91637.1"/>
    </source>
</evidence>
<dbReference type="GO" id="GO:0015086">
    <property type="term" value="F:cadmium ion transmembrane transporter activity"/>
    <property type="evidence" value="ECO:0007669"/>
    <property type="project" value="TreeGrafter"/>
</dbReference>
<feature type="transmembrane region" description="Helical" evidence="6">
    <location>
        <begin position="128"/>
        <end position="149"/>
    </location>
</feature>
<feature type="transmembrane region" description="Helical" evidence="6">
    <location>
        <begin position="405"/>
        <end position="423"/>
    </location>
</feature>
<feature type="transmembrane region" description="Helical" evidence="6">
    <location>
        <begin position="12"/>
        <end position="29"/>
    </location>
</feature>
<organism evidence="7 8">
    <name type="scientific">Sanghuangporus baumii</name>
    <name type="common">Phellinus baumii</name>
    <dbReference type="NCBI Taxonomy" id="108892"/>
    <lineage>
        <taxon>Eukaryota</taxon>
        <taxon>Fungi</taxon>
        <taxon>Dikarya</taxon>
        <taxon>Basidiomycota</taxon>
        <taxon>Agaricomycotina</taxon>
        <taxon>Agaricomycetes</taxon>
        <taxon>Hymenochaetales</taxon>
        <taxon>Hymenochaetaceae</taxon>
        <taxon>Sanghuangporus</taxon>
    </lineage>
</organism>
<dbReference type="GO" id="GO:0005384">
    <property type="term" value="F:manganese ion transmembrane transporter activity"/>
    <property type="evidence" value="ECO:0007669"/>
    <property type="project" value="TreeGrafter"/>
</dbReference>
<dbReference type="PRINTS" id="PR00447">
    <property type="entry name" value="NATRESASSCMP"/>
</dbReference>
<dbReference type="GO" id="GO:0030026">
    <property type="term" value="P:intracellular manganese ion homeostasis"/>
    <property type="evidence" value="ECO:0007669"/>
    <property type="project" value="TreeGrafter"/>
</dbReference>
<comment type="subcellular location">
    <subcellularLocation>
        <location evidence="1">Membrane</location>
        <topology evidence="1">Multi-pass membrane protein</topology>
    </subcellularLocation>
</comment>
<dbReference type="NCBIfam" id="NF037982">
    <property type="entry name" value="Nramp_1"/>
    <property type="match status" value="1"/>
</dbReference>
<feature type="transmembrane region" description="Helical" evidence="6">
    <location>
        <begin position="41"/>
        <end position="60"/>
    </location>
</feature>
<dbReference type="Proteomes" id="UP000757232">
    <property type="component" value="Unassembled WGS sequence"/>
</dbReference>
<evidence type="ECO:0000256" key="4">
    <source>
        <dbReference type="ARBA" id="ARBA00023136"/>
    </source>
</evidence>
<feature type="compositionally biased region" description="Acidic residues" evidence="5">
    <location>
        <begin position="491"/>
        <end position="500"/>
    </location>
</feature>
<evidence type="ECO:0000256" key="2">
    <source>
        <dbReference type="ARBA" id="ARBA00022692"/>
    </source>
</evidence>
<dbReference type="GO" id="GO:0005886">
    <property type="term" value="C:plasma membrane"/>
    <property type="evidence" value="ECO:0007669"/>
    <property type="project" value="TreeGrafter"/>
</dbReference>
<reference evidence="7" key="1">
    <citation type="submission" date="2016-06" db="EMBL/GenBank/DDBJ databases">
        <title>Draft Genome sequence of the fungus Inonotus baumii.</title>
        <authorList>
            <person name="Zhu H."/>
            <person name="Lin W."/>
        </authorList>
    </citation>
    <scope>NUCLEOTIDE SEQUENCE</scope>
    <source>
        <strain evidence="7">821</strain>
    </source>
</reference>
<dbReference type="EMBL" id="LNZH02000076">
    <property type="protein sequence ID" value="OCB91637.1"/>
    <property type="molecule type" value="Genomic_DNA"/>
</dbReference>
<evidence type="ECO:0000256" key="5">
    <source>
        <dbReference type="SAM" id="MobiDB-lite"/>
    </source>
</evidence>
<feature type="transmembrane region" description="Helical" evidence="6">
    <location>
        <begin position="429"/>
        <end position="453"/>
    </location>
</feature>
<accession>A0A9Q5N9L4</accession>
<dbReference type="OrthoDB" id="409173at2759"/>
<evidence type="ECO:0000256" key="3">
    <source>
        <dbReference type="ARBA" id="ARBA00022989"/>
    </source>
</evidence>
<dbReference type="PANTHER" id="PTHR11706">
    <property type="entry name" value="SOLUTE CARRIER PROTEIN FAMILY 11 MEMBER"/>
    <property type="match status" value="1"/>
</dbReference>
<name>A0A9Q5N9L4_SANBA</name>
<dbReference type="Pfam" id="PF01566">
    <property type="entry name" value="Nramp"/>
    <property type="match status" value="2"/>
</dbReference>
<feature type="region of interest" description="Disordered" evidence="5">
    <location>
        <begin position="468"/>
        <end position="500"/>
    </location>
</feature>
<proteinExistence type="predicted"/>
<feature type="transmembrane region" description="Helical" evidence="6">
    <location>
        <begin position="565"/>
        <end position="587"/>
    </location>
</feature>
<keyword evidence="8" id="KW-1185">Reference proteome</keyword>
<keyword evidence="3 6" id="KW-1133">Transmembrane helix</keyword>
<protein>
    <submittedName>
        <fullName evidence="7">Nramp-domain-containing protein</fullName>
    </submittedName>
</protein>
<feature type="transmembrane region" description="Helical" evidence="6">
    <location>
        <begin position="89"/>
        <end position="108"/>
    </location>
</feature>
<evidence type="ECO:0000256" key="1">
    <source>
        <dbReference type="ARBA" id="ARBA00004141"/>
    </source>
</evidence>
<dbReference type="GO" id="GO:0034755">
    <property type="term" value="P:iron ion transmembrane transport"/>
    <property type="evidence" value="ECO:0007669"/>
    <property type="project" value="TreeGrafter"/>
</dbReference>
<feature type="transmembrane region" description="Helical" evidence="6">
    <location>
        <begin position="363"/>
        <end position="385"/>
    </location>
</feature>
<dbReference type="AlphaFoldDB" id="A0A9Q5N9L4"/>
<feature type="transmembrane region" description="Helical" evidence="6">
    <location>
        <begin position="161"/>
        <end position="185"/>
    </location>
</feature>